<dbReference type="Proteomes" id="UP000215506">
    <property type="component" value="Unassembled WGS sequence"/>
</dbReference>
<keyword evidence="3" id="KW-1185">Reference proteome</keyword>
<dbReference type="AlphaFoldDB" id="A0A231GYM5"/>
<name>A0A231GYM5_9NOCA</name>
<evidence type="ECO:0000256" key="1">
    <source>
        <dbReference type="SAM" id="MobiDB-lite"/>
    </source>
</evidence>
<dbReference type="EMBL" id="NGAF01000017">
    <property type="protein sequence ID" value="OXR41723.1"/>
    <property type="molecule type" value="Genomic_DNA"/>
</dbReference>
<protein>
    <submittedName>
        <fullName evidence="2">Uncharacterized protein</fullName>
    </submittedName>
</protein>
<feature type="region of interest" description="Disordered" evidence="1">
    <location>
        <begin position="433"/>
        <end position="471"/>
    </location>
</feature>
<reference evidence="2 3" key="1">
    <citation type="submission" date="2017-07" db="EMBL/GenBank/DDBJ databases">
        <title>First draft Genome Sequence of Nocardia cerradoensis isolated from human infection.</title>
        <authorList>
            <person name="Carrasco G."/>
        </authorList>
    </citation>
    <scope>NUCLEOTIDE SEQUENCE [LARGE SCALE GENOMIC DNA]</scope>
    <source>
        <strain evidence="2 3">CNM20130759</strain>
    </source>
</reference>
<accession>A0A231GYM5</accession>
<feature type="region of interest" description="Disordered" evidence="1">
    <location>
        <begin position="296"/>
        <end position="326"/>
    </location>
</feature>
<sequence>MLLRDGRFSAVRLGPARVLGTFRAGLLGGRIPLRDRTLRTTRRFVRVASRRRRTGFALGDRMGSCRCRGAGAVRDRDVFSGRARPGFRVRTVFAWGGGFFVNLAHRAWRRARGELRRRRGFAQRVDRSGRGRLRGGDRFLGRWPLARSSCLGMRARPCRGSVGGRRTHLLPGLAAIGSDRCTPFAAWAWFRGRGLRCDLGARPAALTCGLRGLRGRAPRLPRVRPRPFRFRRHLDRPPRRPGFPVVPCRERVGWCEGPAAVDGPYGGAAAGMHAPGECAVEQRREHLVVVLRPTGHHRGRTQTRYRTGGAVHQAHGQATAADPGKYHRRELSGEHAARRSTHPRQGRDFDRLQIDAGRIRSVRSDDVGGAIAGGDLQRLHPRVHAHGQRGRLAQHGGELQRARRGQPSSRLRRTGLDRPFQARPHGRYLAASLDEHGVHGGRGGGRAGRSRRRGAAHHTEDAPRQVDTEREHHAQPLLRVVGGRLRLVGQGGGVVTELGRAFSVRSQCVAQPVGQLAY</sequence>
<comment type="caution">
    <text evidence="2">The sequence shown here is derived from an EMBL/GenBank/DDBJ whole genome shotgun (WGS) entry which is preliminary data.</text>
</comment>
<evidence type="ECO:0000313" key="3">
    <source>
        <dbReference type="Proteomes" id="UP000215506"/>
    </source>
</evidence>
<evidence type="ECO:0000313" key="2">
    <source>
        <dbReference type="EMBL" id="OXR41723.1"/>
    </source>
</evidence>
<gene>
    <name evidence="2" type="ORF">B7C42_06065</name>
</gene>
<organism evidence="2 3">
    <name type="scientific">Nocardia cerradoensis</name>
    <dbReference type="NCBI Taxonomy" id="85688"/>
    <lineage>
        <taxon>Bacteria</taxon>
        <taxon>Bacillati</taxon>
        <taxon>Actinomycetota</taxon>
        <taxon>Actinomycetes</taxon>
        <taxon>Mycobacteriales</taxon>
        <taxon>Nocardiaceae</taxon>
        <taxon>Nocardia</taxon>
    </lineage>
</organism>
<feature type="compositionally biased region" description="Basic and acidic residues" evidence="1">
    <location>
        <begin position="457"/>
        <end position="471"/>
    </location>
</feature>
<proteinExistence type="predicted"/>
<feature type="region of interest" description="Disordered" evidence="1">
    <location>
        <begin position="384"/>
        <end position="414"/>
    </location>
</feature>